<evidence type="ECO:0000313" key="1">
    <source>
        <dbReference type="EMBL" id="KAK3759792.1"/>
    </source>
</evidence>
<protein>
    <submittedName>
        <fullName evidence="1">Uncharacterized protein</fullName>
    </submittedName>
</protein>
<proteinExistence type="predicted"/>
<dbReference type="Proteomes" id="UP001283361">
    <property type="component" value="Unassembled WGS sequence"/>
</dbReference>
<organism evidence="1 2">
    <name type="scientific">Elysia crispata</name>
    <name type="common">lettuce slug</name>
    <dbReference type="NCBI Taxonomy" id="231223"/>
    <lineage>
        <taxon>Eukaryota</taxon>
        <taxon>Metazoa</taxon>
        <taxon>Spiralia</taxon>
        <taxon>Lophotrochozoa</taxon>
        <taxon>Mollusca</taxon>
        <taxon>Gastropoda</taxon>
        <taxon>Heterobranchia</taxon>
        <taxon>Euthyneura</taxon>
        <taxon>Panpulmonata</taxon>
        <taxon>Sacoglossa</taxon>
        <taxon>Placobranchoidea</taxon>
        <taxon>Plakobranchidae</taxon>
        <taxon>Elysia</taxon>
    </lineage>
</organism>
<name>A0AAE0Z0V0_9GAST</name>
<dbReference type="AlphaFoldDB" id="A0AAE0Z0V0"/>
<keyword evidence="2" id="KW-1185">Reference proteome</keyword>
<evidence type="ECO:0000313" key="2">
    <source>
        <dbReference type="Proteomes" id="UP001283361"/>
    </source>
</evidence>
<gene>
    <name evidence="1" type="ORF">RRG08_041746</name>
</gene>
<accession>A0AAE0Z0V0</accession>
<comment type="caution">
    <text evidence="1">The sequence shown here is derived from an EMBL/GenBank/DDBJ whole genome shotgun (WGS) entry which is preliminary data.</text>
</comment>
<reference evidence="1" key="1">
    <citation type="journal article" date="2023" name="G3 (Bethesda)">
        <title>A reference genome for the long-term kleptoplast-retaining sea slug Elysia crispata morphotype clarki.</title>
        <authorList>
            <person name="Eastman K.E."/>
            <person name="Pendleton A.L."/>
            <person name="Shaikh M.A."/>
            <person name="Suttiyut T."/>
            <person name="Ogas R."/>
            <person name="Tomko P."/>
            <person name="Gavelis G."/>
            <person name="Widhalm J.R."/>
            <person name="Wisecaver J.H."/>
        </authorList>
    </citation>
    <scope>NUCLEOTIDE SEQUENCE</scope>
    <source>
        <strain evidence="1">ECLA1</strain>
    </source>
</reference>
<dbReference type="EMBL" id="JAWDGP010005075">
    <property type="protein sequence ID" value="KAK3759792.1"/>
    <property type="molecule type" value="Genomic_DNA"/>
</dbReference>
<sequence length="71" mass="7960">MLDFLQRPCIFSKWLLSGLCSPRSLSVTVGTRGYWDKRILGGDMNDGDLAITSWPVCRTKLAWTRLTLGQG</sequence>